<dbReference type="InterPro" id="IPR000523">
    <property type="entry name" value="Mg_chelatse_chII-like_cat_dom"/>
</dbReference>
<evidence type="ECO:0000259" key="2">
    <source>
        <dbReference type="Pfam" id="PF13335"/>
    </source>
</evidence>
<evidence type="ECO:0000259" key="1">
    <source>
        <dbReference type="Pfam" id="PF01078"/>
    </source>
</evidence>
<dbReference type="SUPFAM" id="SSF52540">
    <property type="entry name" value="P-loop containing nucleoside triphosphate hydrolases"/>
    <property type="match status" value="1"/>
</dbReference>
<protein>
    <submittedName>
        <fullName evidence="3">Magnesium chelatase</fullName>
    </submittedName>
</protein>
<accession>A0A316TE26</accession>
<gene>
    <name evidence="3" type="ORF">DJ010_17110</name>
</gene>
<dbReference type="SUPFAM" id="SSF54211">
    <property type="entry name" value="Ribosomal protein S5 domain 2-like"/>
    <property type="match status" value="1"/>
</dbReference>
<dbReference type="Proteomes" id="UP000245507">
    <property type="component" value="Unassembled WGS sequence"/>
</dbReference>
<dbReference type="Gene3D" id="3.40.50.300">
    <property type="entry name" value="P-loop containing nucleotide triphosphate hydrolases"/>
    <property type="match status" value="1"/>
</dbReference>
<dbReference type="Gene3D" id="3.30.230.10">
    <property type="match status" value="1"/>
</dbReference>
<dbReference type="PANTHER" id="PTHR32039">
    <property type="entry name" value="MAGNESIUM-CHELATASE SUBUNIT CHLI"/>
    <property type="match status" value="1"/>
</dbReference>
<dbReference type="AlphaFoldDB" id="A0A316TE26"/>
<dbReference type="OrthoDB" id="9813147at2"/>
<dbReference type="InterPro" id="IPR020568">
    <property type="entry name" value="Ribosomal_Su5_D2-typ_SF"/>
</dbReference>
<feature type="domain" description="Mg chelatase-related protein C-terminal" evidence="2">
    <location>
        <begin position="420"/>
        <end position="520"/>
    </location>
</feature>
<comment type="caution">
    <text evidence="3">The sequence shown here is derived from an EMBL/GenBank/DDBJ whole genome shotgun (WGS) entry which is preliminary data.</text>
</comment>
<evidence type="ECO:0000313" key="4">
    <source>
        <dbReference type="Proteomes" id="UP000245507"/>
    </source>
</evidence>
<dbReference type="InterPro" id="IPR025158">
    <property type="entry name" value="Mg_chelat-rel_C"/>
</dbReference>
<name>A0A316TE26_9ACTN</name>
<reference evidence="3 4" key="1">
    <citation type="submission" date="2018-05" db="EMBL/GenBank/DDBJ databases">
        <title>Nocardioides silvaticus genome.</title>
        <authorList>
            <person name="Li C."/>
            <person name="Wang G."/>
        </authorList>
    </citation>
    <scope>NUCLEOTIDE SEQUENCE [LARGE SCALE GENOMIC DNA]</scope>
    <source>
        <strain evidence="3 4">CCTCC AB 2018079</strain>
    </source>
</reference>
<dbReference type="InterPro" id="IPR027417">
    <property type="entry name" value="P-loop_NTPase"/>
</dbReference>
<dbReference type="EMBL" id="QGDD01000008">
    <property type="protein sequence ID" value="PWN01751.1"/>
    <property type="molecule type" value="Genomic_DNA"/>
</dbReference>
<evidence type="ECO:0000313" key="3">
    <source>
        <dbReference type="EMBL" id="PWN01751.1"/>
    </source>
</evidence>
<dbReference type="Pfam" id="PF13335">
    <property type="entry name" value="Mg_chelatase_C"/>
    <property type="match status" value="1"/>
</dbReference>
<organism evidence="3 4">
    <name type="scientific">Nocardioides silvaticus</name>
    <dbReference type="NCBI Taxonomy" id="2201891"/>
    <lineage>
        <taxon>Bacteria</taxon>
        <taxon>Bacillati</taxon>
        <taxon>Actinomycetota</taxon>
        <taxon>Actinomycetes</taxon>
        <taxon>Propionibacteriales</taxon>
        <taxon>Nocardioidaceae</taxon>
        <taxon>Nocardioides</taxon>
    </lineage>
</organism>
<sequence length="535" mass="57404">MPFATTHTVALNGALGHLIDVQADVSPGQVNVTMVGRADAALREGQERIRMAIVNSDLRWPATKRITLLLSPADLPKSGTHFDLAMAVAVLAADGQLEHEHVDPRPAVFVGELTLSGGLRPAMGVLPMVLAAAERGIDVVYVPEPQQEEARLVPGMEVYGVRSLAQVVALLRHELPPNAPPVAPTSGSQLLTWRGEERLDELDLADLHGLVDTKYALEVAAAGGHPLLLSGPKGAGKTSIAERLPTILPDLTPEESLELTAVHSLAGTLDPAAGLLVRPPFAAPHHDASKASIVGGGQGQVRPGEISRAHCGVLFMDEFPLFRSDVIEALRQPLESGDITIARREESVRLPARGLLVLAANPCPCGNFALDPKANRCNCADPVRRAYQAKVSGPIADRIDITRHVRGARGAQRDKFRPPESSAVVRERVAAARERQRERFADCSWRLNSQIPSPRLKDAWPIVGAAGQLIDNETYRGRLSARGAVRVARLAWTIADLDSVRSGRDVLPGASHVDTALRLRAGEPLEMRVVEDRAG</sequence>
<dbReference type="RefSeq" id="WP_109695981.1">
    <property type="nucleotide sequence ID" value="NZ_QGDD01000008.1"/>
</dbReference>
<dbReference type="PANTHER" id="PTHR32039:SF7">
    <property type="entry name" value="COMPETENCE PROTEIN COMM"/>
    <property type="match status" value="1"/>
</dbReference>
<dbReference type="Pfam" id="PF13541">
    <property type="entry name" value="ChlI"/>
    <property type="match status" value="1"/>
</dbReference>
<proteinExistence type="predicted"/>
<dbReference type="NCBIfam" id="TIGR00368">
    <property type="entry name" value="YifB family Mg chelatase-like AAA ATPase"/>
    <property type="match status" value="1"/>
</dbReference>
<dbReference type="InterPro" id="IPR014721">
    <property type="entry name" value="Ribsml_uS5_D2-typ_fold_subgr"/>
</dbReference>
<dbReference type="InterPro" id="IPR045006">
    <property type="entry name" value="CHLI-like"/>
</dbReference>
<dbReference type="InterPro" id="IPR004482">
    <property type="entry name" value="Mg_chelat-rel"/>
</dbReference>
<dbReference type="Pfam" id="PF01078">
    <property type="entry name" value="Mg_chelatase"/>
    <property type="match status" value="1"/>
</dbReference>
<feature type="domain" description="Magnesium chelatase ChlI-like catalytic" evidence="1">
    <location>
        <begin position="203"/>
        <end position="407"/>
    </location>
</feature>
<dbReference type="GO" id="GO:0005524">
    <property type="term" value="F:ATP binding"/>
    <property type="evidence" value="ECO:0007669"/>
    <property type="project" value="InterPro"/>
</dbReference>
<keyword evidence="4" id="KW-1185">Reference proteome</keyword>